<protein>
    <submittedName>
        <fullName evidence="1">Uncharacterized protein</fullName>
    </submittedName>
</protein>
<organism evidence="1 2">
    <name type="scientific">Paenarthrobacter histidinolovorans</name>
    <dbReference type="NCBI Taxonomy" id="43664"/>
    <lineage>
        <taxon>Bacteria</taxon>
        <taxon>Bacillati</taxon>
        <taxon>Actinomycetota</taxon>
        <taxon>Actinomycetes</taxon>
        <taxon>Micrococcales</taxon>
        <taxon>Micrococcaceae</taxon>
        <taxon>Paenarthrobacter</taxon>
    </lineage>
</organism>
<dbReference type="Proteomes" id="UP001620520">
    <property type="component" value="Unassembled WGS sequence"/>
</dbReference>
<evidence type="ECO:0000313" key="1">
    <source>
        <dbReference type="EMBL" id="MFK4638770.1"/>
    </source>
</evidence>
<evidence type="ECO:0000313" key="2">
    <source>
        <dbReference type="Proteomes" id="UP001620520"/>
    </source>
</evidence>
<comment type="caution">
    <text evidence="1">The sequence shown here is derived from an EMBL/GenBank/DDBJ whole genome shotgun (WGS) entry which is preliminary data.</text>
</comment>
<accession>A0ABW8N5C1</accession>
<dbReference type="EMBL" id="JBIYEW010000003">
    <property type="protein sequence ID" value="MFK4638770.1"/>
    <property type="molecule type" value="Genomic_DNA"/>
</dbReference>
<sequence>MLVKIVSLFEQSLFEHSLFEHRPLVGSDPGMMPTPRPGT</sequence>
<gene>
    <name evidence="1" type="ORF">ABIA52_001659</name>
</gene>
<name>A0ABW8N5C1_9MICC</name>
<reference evidence="1 2" key="1">
    <citation type="submission" date="2024-10" db="EMBL/GenBank/DDBJ databases">
        <title>Novel secondary metabolite-producing bacteria for plant disease control.</title>
        <authorList>
            <person name="Chevrette M."/>
        </authorList>
    </citation>
    <scope>NUCLEOTIDE SEQUENCE [LARGE SCALE GENOMIC DNA]</scope>
    <source>
        <strain evidence="1 2">J30 TE3557</strain>
    </source>
</reference>
<proteinExistence type="predicted"/>
<keyword evidence="2" id="KW-1185">Reference proteome</keyword>